<name>A0A9Q9FGM2_9FIRM</name>
<evidence type="ECO:0000313" key="2">
    <source>
        <dbReference type="Proteomes" id="UP001058072"/>
    </source>
</evidence>
<dbReference type="Proteomes" id="UP001058072">
    <property type="component" value="Chromosome"/>
</dbReference>
<evidence type="ECO:0000313" key="1">
    <source>
        <dbReference type="EMBL" id="UUF08425.1"/>
    </source>
</evidence>
<reference evidence="1" key="1">
    <citation type="submission" date="2021-03" db="EMBL/GenBank/DDBJ databases">
        <title>Comparative Genomics and Metabolomics in the genus Turicibacter.</title>
        <authorList>
            <person name="Maki J."/>
            <person name="Looft T."/>
        </authorList>
    </citation>
    <scope>NUCLEOTIDE SEQUENCE</scope>
    <source>
        <strain evidence="1">ISU324</strain>
    </source>
</reference>
<sequence>MRCLRLDWLHVKDLDELKKLGNFKEVRAEIKKFGGKTIHVSGRSWKELLVSIEDFQKAIQQLNLSECKNLVDEAMVSPSSENTNQTVSESGYFTTKASKYIFYLTELDGEARMNKLGITATHFSSKRKAKTWRDHISKVIHPDVCKHVHASDAMAQLNDLYNQMVGRE</sequence>
<dbReference type="EMBL" id="CP071250">
    <property type="protein sequence ID" value="UUF08425.1"/>
    <property type="molecule type" value="Genomic_DNA"/>
</dbReference>
<dbReference type="AlphaFoldDB" id="A0A9Q9FGM2"/>
<protein>
    <submittedName>
        <fullName evidence="1">Uncharacterized protein</fullName>
    </submittedName>
</protein>
<gene>
    <name evidence="1" type="ORF">J0J70_12795</name>
</gene>
<proteinExistence type="predicted"/>
<organism evidence="1 2">
    <name type="scientific">Turicibacter bilis</name>
    <dbReference type="NCBI Taxonomy" id="2735723"/>
    <lineage>
        <taxon>Bacteria</taxon>
        <taxon>Bacillati</taxon>
        <taxon>Bacillota</taxon>
        <taxon>Erysipelotrichia</taxon>
        <taxon>Erysipelotrichales</taxon>
        <taxon>Turicibacteraceae</taxon>
        <taxon>Turicibacter</taxon>
    </lineage>
</organism>
<accession>A0A9Q9FGM2</accession>